<feature type="transmembrane region" description="Helical" evidence="8">
    <location>
        <begin position="445"/>
        <end position="467"/>
    </location>
</feature>
<accession>A0A1Y2C749</accession>
<keyword evidence="3 7" id="KW-0813">Transport</keyword>
<sequence length="513" mass="55324">MASSNDSKADLEKVDINSAPHSAEVVLEEEVASATGPFARLTRWLDAQGMEARGLDRVPESERQPASGWSQLCFWFSVNLSFSALATGSLGAQYFTLDFKTTVAVIIPMCALGCCLSAWVATLGPKYGLRTMALSRFAGGVPGTFIFSLLNILTQLSYAVTTALAGAQALRAVNHSVSLIVGIVVVSIVVFVLSLFGYKWVHHYERWSWIVCALIYFICLGMGSKGDYQVDLATPDMDTGNELIGDVLSFAGIMFSVSSGWTSIAADYNVHLPADTPSSRVFMITWLGTYIPIVFTTITSAAWMTISNPDYIAAHDADGLGGIVGAILGPVGGFGKFLLVLLAFSTIAANIPNTYSGALCMQSLHPILLKVPRVLFVCLFTVIYLVAAIVGREHFSEIVSNFASLLSYWTAFFTVILALEMVYFRRAGGPLGGINPDDFNDFKKLPPGFACVGAIAVAIGGIVPSMAETYYTGPIALAVAKPYGGDLGFEFSAVFTFFSYLLFRTLEIKYFKR</sequence>
<comment type="similarity">
    <text evidence="2 7">Belongs to the purine-cytosine permease (2.A.39) family.</text>
</comment>
<dbReference type="GO" id="GO:0005886">
    <property type="term" value="C:plasma membrane"/>
    <property type="evidence" value="ECO:0007669"/>
    <property type="project" value="TreeGrafter"/>
</dbReference>
<keyword evidence="5 8" id="KW-1133">Transmembrane helix</keyword>
<feature type="transmembrane region" description="Helical" evidence="8">
    <location>
        <begin position="72"/>
        <end position="95"/>
    </location>
</feature>
<gene>
    <name evidence="9" type="ORF">BCR35DRAFT_273124</name>
</gene>
<feature type="transmembrane region" description="Helical" evidence="8">
    <location>
        <begin position="402"/>
        <end position="424"/>
    </location>
</feature>
<dbReference type="InParanoid" id="A0A1Y2C749"/>
<dbReference type="Gene3D" id="1.10.4160.10">
    <property type="entry name" value="Hydantoin permease"/>
    <property type="match status" value="1"/>
</dbReference>
<keyword evidence="6 7" id="KW-0472">Membrane</keyword>
<comment type="subcellular location">
    <subcellularLocation>
        <location evidence="1">Membrane</location>
        <topology evidence="1">Multi-pass membrane protein</topology>
    </subcellularLocation>
</comment>
<keyword evidence="4 8" id="KW-0812">Transmembrane</keyword>
<dbReference type="PANTHER" id="PTHR31806:SF1">
    <property type="entry name" value="PURINE-CYTOSINE PERMEASE FCY2-RELATED"/>
    <property type="match status" value="1"/>
</dbReference>
<evidence type="ECO:0000256" key="3">
    <source>
        <dbReference type="ARBA" id="ARBA00022448"/>
    </source>
</evidence>
<dbReference type="GO" id="GO:0022857">
    <property type="term" value="F:transmembrane transporter activity"/>
    <property type="evidence" value="ECO:0007669"/>
    <property type="project" value="InterPro"/>
</dbReference>
<dbReference type="STRING" id="106004.A0A1Y2C749"/>
<dbReference type="Proteomes" id="UP000193467">
    <property type="component" value="Unassembled WGS sequence"/>
</dbReference>
<name>A0A1Y2C749_9BASI</name>
<dbReference type="AlphaFoldDB" id="A0A1Y2C749"/>
<reference evidence="9 10" key="1">
    <citation type="submission" date="2016-07" db="EMBL/GenBank/DDBJ databases">
        <title>Pervasive Adenine N6-methylation of Active Genes in Fungi.</title>
        <authorList>
            <consortium name="DOE Joint Genome Institute"/>
            <person name="Mondo S.J."/>
            <person name="Dannebaum R.O."/>
            <person name="Kuo R.C."/>
            <person name="Labutti K."/>
            <person name="Haridas S."/>
            <person name="Kuo A."/>
            <person name="Salamov A."/>
            <person name="Ahrendt S.R."/>
            <person name="Lipzen A."/>
            <person name="Sullivan W."/>
            <person name="Andreopoulos W.B."/>
            <person name="Clum A."/>
            <person name="Lindquist E."/>
            <person name="Daum C."/>
            <person name="Ramamoorthy G.K."/>
            <person name="Gryganskyi A."/>
            <person name="Culley D."/>
            <person name="Magnuson J.K."/>
            <person name="James T.Y."/>
            <person name="O'Malley M.A."/>
            <person name="Stajich J.E."/>
            <person name="Spatafora J.W."/>
            <person name="Visel A."/>
            <person name="Grigoriev I.V."/>
        </authorList>
    </citation>
    <scope>NUCLEOTIDE SEQUENCE [LARGE SCALE GENOMIC DNA]</scope>
    <source>
        <strain evidence="9 10">62-1032</strain>
    </source>
</reference>
<evidence type="ECO:0000256" key="1">
    <source>
        <dbReference type="ARBA" id="ARBA00004141"/>
    </source>
</evidence>
<evidence type="ECO:0000256" key="8">
    <source>
        <dbReference type="SAM" id="Phobius"/>
    </source>
</evidence>
<proteinExistence type="inferred from homology"/>
<dbReference type="PANTHER" id="PTHR31806">
    <property type="entry name" value="PURINE-CYTOSINE PERMEASE FCY2-RELATED"/>
    <property type="match status" value="1"/>
</dbReference>
<keyword evidence="10" id="KW-1185">Reference proteome</keyword>
<feature type="transmembrane region" description="Helical" evidence="8">
    <location>
        <begin position="133"/>
        <end position="153"/>
    </location>
</feature>
<protein>
    <submittedName>
        <fullName evidence="9">Permease for cytosine/purines, uracil, thiamine, allantoin-domain-containing protein</fullName>
    </submittedName>
</protein>
<comment type="caution">
    <text evidence="9">The sequence shown here is derived from an EMBL/GenBank/DDBJ whole genome shotgun (WGS) entry which is preliminary data.</text>
</comment>
<feature type="transmembrane region" description="Helical" evidence="8">
    <location>
        <begin position="323"/>
        <end position="351"/>
    </location>
</feature>
<feature type="transmembrane region" description="Helical" evidence="8">
    <location>
        <begin position="101"/>
        <end position="121"/>
    </location>
</feature>
<feature type="transmembrane region" description="Helical" evidence="8">
    <location>
        <begin position="173"/>
        <end position="195"/>
    </location>
</feature>
<evidence type="ECO:0000256" key="5">
    <source>
        <dbReference type="ARBA" id="ARBA00022989"/>
    </source>
</evidence>
<organism evidence="9 10">
    <name type="scientific">Leucosporidium creatinivorum</name>
    <dbReference type="NCBI Taxonomy" id="106004"/>
    <lineage>
        <taxon>Eukaryota</taxon>
        <taxon>Fungi</taxon>
        <taxon>Dikarya</taxon>
        <taxon>Basidiomycota</taxon>
        <taxon>Pucciniomycotina</taxon>
        <taxon>Microbotryomycetes</taxon>
        <taxon>Leucosporidiales</taxon>
        <taxon>Leucosporidium</taxon>
    </lineage>
</organism>
<feature type="transmembrane region" description="Helical" evidence="8">
    <location>
        <begin position="207"/>
        <end position="223"/>
    </location>
</feature>
<evidence type="ECO:0000256" key="4">
    <source>
        <dbReference type="ARBA" id="ARBA00022692"/>
    </source>
</evidence>
<evidence type="ECO:0000256" key="2">
    <source>
        <dbReference type="ARBA" id="ARBA00008974"/>
    </source>
</evidence>
<dbReference type="EMBL" id="MCGR01000133">
    <property type="protein sequence ID" value="ORY42135.1"/>
    <property type="molecule type" value="Genomic_DNA"/>
</dbReference>
<evidence type="ECO:0000256" key="6">
    <source>
        <dbReference type="ARBA" id="ARBA00023136"/>
    </source>
</evidence>
<dbReference type="PIRSF" id="PIRSF002744">
    <property type="entry name" value="Pur-cyt_permease"/>
    <property type="match status" value="1"/>
</dbReference>
<evidence type="ECO:0000256" key="7">
    <source>
        <dbReference type="PIRNR" id="PIRNR002744"/>
    </source>
</evidence>
<feature type="transmembrane region" description="Helical" evidence="8">
    <location>
        <begin position="281"/>
        <end position="303"/>
    </location>
</feature>
<feature type="transmembrane region" description="Helical" evidence="8">
    <location>
        <begin position="371"/>
        <end position="390"/>
    </location>
</feature>
<dbReference type="Pfam" id="PF02133">
    <property type="entry name" value="Transp_cyt_pur"/>
    <property type="match status" value="1"/>
</dbReference>
<dbReference type="InterPro" id="IPR001248">
    <property type="entry name" value="Pur-cyt_permease"/>
</dbReference>
<feature type="transmembrane region" description="Helical" evidence="8">
    <location>
        <begin position="487"/>
        <end position="503"/>
    </location>
</feature>
<dbReference type="OrthoDB" id="2116389at2759"/>
<evidence type="ECO:0000313" key="10">
    <source>
        <dbReference type="Proteomes" id="UP000193467"/>
    </source>
</evidence>
<dbReference type="InterPro" id="IPR026030">
    <property type="entry name" value="Pur-cyt_permease_Fcy2/21/22"/>
</dbReference>
<feature type="transmembrane region" description="Helical" evidence="8">
    <location>
        <begin position="243"/>
        <end position="269"/>
    </location>
</feature>
<evidence type="ECO:0000313" key="9">
    <source>
        <dbReference type="EMBL" id="ORY42135.1"/>
    </source>
</evidence>